<evidence type="ECO:0000313" key="1">
    <source>
        <dbReference type="EMBL" id="KAF9439791.1"/>
    </source>
</evidence>
<dbReference type="EMBL" id="MU153409">
    <property type="protein sequence ID" value="KAF9439791.1"/>
    <property type="molecule type" value="Genomic_DNA"/>
</dbReference>
<dbReference type="OrthoDB" id="3259198at2759"/>
<keyword evidence="2" id="KW-1185">Reference proteome</keyword>
<dbReference type="Proteomes" id="UP000807342">
    <property type="component" value="Unassembled WGS sequence"/>
</dbReference>
<reference evidence="1" key="1">
    <citation type="submission" date="2020-11" db="EMBL/GenBank/DDBJ databases">
        <authorList>
            <consortium name="DOE Joint Genome Institute"/>
            <person name="Ahrendt S."/>
            <person name="Riley R."/>
            <person name="Andreopoulos W."/>
            <person name="Labutti K."/>
            <person name="Pangilinan J."/>
            <person name="Ruiz-Duenas F.J."/>
            <person name="Barrasa J.M."/>
            <person name="Sanchez-Garcia M."/>
            <person name="Camarero S."/>
            <person name="Miyauchi S."/>
            <person name="Serrano A."/>
            <person name="Linde D."/>
            <person name="Babiker R."/>
            <person name="Drula E."/>
            <person name="Ayuso-Fernandez I."/>
            <person name="Pacheco R."/>
            <person name="Padilla G."/>
            <person name="Ferreira P."/>
            <person name="Barriuso J."/>
            <person name="Kellner H."/>
            <person name="Castanera R."/>
            <person name="Alfaro M."/>
            <person name="Ramirez L."/>
            <person name="Pisabarro A.G."/>
            <person name="Kuo A."/>
            <person name="Tritt A."/>
            <person name="Lipzen A."/>
            <person name="He G."/>
            <person name="Yan M."/>
            <person name="Ng V."/>
            <person name="Cullen D."/>
            <person name="Martin F."/>
            <person name="Rosso M.-N."/>
            <person name="Henrissat B."/>
            <person name="Hibbett D."/>
            <person name="Martinez A.T."/>
            <person name="Grigoriev I.V."/>
        </authorList>
    </citation>
    <scope>NUCLEOTIDE SEQUENCE</scope>
    <source>
        <strain evidence="1">MF-IS2</strain>
    </source>
</reference>
<protein>
    <submittedName>
        <fullName evidence="1">Uncharacterized protein</fullName>
    </submittedName>
</protein>
<organism evidence="1 2">
    <name type="scientific">Macrolepiota fuliginosa MF-IS2</name>
    <dbReference type="NCBI Taxonomy" id="1400762"/>
    <lineage>
        <taxon>Eukaryota</taxon>
        <taxon>Fungi</taxon>
        <taxon>Dikarya</taxon>
        <taxon>Basidiomycota</taxon>
        <taxon>Agaricomycotina</taxon>
        <taxon>Agaricomycetes</taxon>
        <taxon>Agaricomycetidae</taxon>
        <taxon>Agaricales</taxon>
        <taxon>Agaricineae</taxon>
        <taxon>Agaricaceae</taxon>
        <taxon>Macrolepiota</taxon>
    </lineage>
</organism>
<proteinExistence type="predicted"/>
<sequence length="106" mass="11715">TIDNASNNNTFMDHLEEALCEHKVDFDKVGNCLWCFPHIVNIACQHIIAKFSKSEAQIGPNFGVPFSATESPTWPTYQDALESNLIKRCCSFINACCSSGGCRKAL</sequence>
<feature type="non-terminal residue" evidence="1">
    <location>
        <position position="1"/>
    </location>
</feature>
<comment type="caution">
    <text evidence="1">The sequence shown here is derived from an EMBL/GenBank/DDBJ whole genome shotgun (WGS) entry which is preliminary data.</text>
</comment>
<accession>A0A9P6BUE5</accession>
<gene>
    <name evidence="1" type="ORF">P691DRAFT_689730</name>
</gene>
<dbReference type="AlphaFoldDB" id="A0A9P6BUE5"/>
<evidence type="ECO:0000313" key="2">
    <source>
        <dbReference type="Proteomes" id="UP000807342"/>
    </source>
</evidence>
<name>A0A9P6BUE5_9AGAR</name>